<dbReference type="EMBL" id="JACHOR010000001">
    <property type="protein sequence ID" value="MBB5745337.1"/>
    <property type="molecule type" value="Genomic_DNA"/>
</dbReference>
<dbReference type="AlphaFoldDB" id="A0A7W9CHJ0"/>
<organism evidence="1 2">
    <name type="scientific">Brevundimonas variabilis</name>
    <dbReference type="NCBI Taxonomy" id="74312"/>
    <lineage>
        <taxon>Bacteria</taxon>
        <taxon>Pseudomonadati</taxon>
        <taxon>Pseudomonadota</taxon>
        <taxon>Alphaproteobacteria</taxon>
        <taxon>Caulobacterales</taxon>
        <taxon>Caulobacteraceae</taxon>
        <taxon>Brevundimonas</taxon>
    </lineage>
</organism>
<reference evidence="1 2" key="1">
    <citation type="submission" date="2020-08" db="EMBL/GenBank/DDBJ databases">
        <title>Genomic Encyclopedia of Type Strains, Phase IV (KMG-IV): sequencing the most valuable type-strain genomes for metagenomic binning, comparative biology and taxonomic classification.</title>
        <authorList>
            <person name="Goeker M."/>
        </authorList>
    </citation>
    <scope>NUCLEOTIDE SEQUENCE [LARGE SCALE GENOMIC DNA]</scope>
    <source>
        <strain evidence="1 2">DSM 4737</strain>
    </source>
</reference>
<accession>A0A7W9CHJ0</accession>
<proteinExistence type="predicted"/>
<evidence type="ECO:0000313" key="1">
    <source>
        <dbReference type="EMBL" id="MBB5745337.1"/>
    </source>
</evidence>
<keyword evidence="2" id="KW-1185">Reference proteome</keyword>
<comment type="caution">
    <text evidence="1">The sequence shown here is derived from an EMBL/GenBank/DDBJ whole genome shotgun (WGS) entry which is preliminary data.</text>
</comment>
<evidence type="ECO:0000313" key="2">
    <source>
        <dbReference type="Proteomes" id="UP000545037"/>
    </source>
</evidence>
<name>A0A7W9CHJ0_9CAUL</name>
<sequence length="301" mass="33034">MTIPQRLCVLQFPSPTEIAWTTAIRARAESLGWTTHDLAVPSEWPRSHDRSAVYFTTGIHGAETLDPTHWIVLTENTSTSAGLVSGVLGVSQYSHASLVHTSIRLALSAKFASQNAQVDVLDARALRLDLPGLGQVERAAVDDLDLTAPDHRPLQIFDRLPIPIGASADWEPGIFNYPLGQAMEGGASDMDLTGRARVLVFGPFVYLPEGSWTVSINLTVDPMNGRVPLRFDWGDEGDFVSHNVFVTRPGQYTITLARDWVAVTPAQIRIWLTQPLFQGRLIFEGCHISRAPDDTPETTSV</sequence>
<gene>
    <name evidence="1" type="ORF">GGR13_000909</name>
</gene>
<protein>
    <submittedName>
        <fullName evidence="1">Uncharacterized protein</fullName>
    </submittedName>
</protein>
<dbReference type="Proteomes" id="UP000545037">
    <property type="component" value="Unassembled WGS sequence"/>
</dbReference>